<dbReference type="InterPro" id="IPR006565">
    <property type="entry name" value="BTP"/>
</dbReference>
<keyword evidence="2" id="KW-0805">Transcription regulation</keyword>
<evidence type="ECO:0000259" key="5">
    <source>
        <dbReference type="Pfam" id="PF07524"/>
    </source>
</evidence>
<evidence type="ECO:0000256" key="3">
    <source>
        <dbReference type="ARBA" id="ARBA00023163"/>
    </source>
</evidence>
<dbReference type="CDD" id="cd00076">
    <property type="entry name" value="HFD_SF"/>
    <property type="match status" value="1"/>
</dbReference>
<dbReference type="Gene3D" id="1.10.20.10">
    <property type="entry name" value="Histone, subunit A"/>
    <property type="match status" value="1"/>
</dbReference>
<dbReference type="Pfam" id="PF07524">
    <property type="entry name" value="Bromo_TP"/>
    <property type="match status" value="1"/>
</dbReference>
<dbReference type="GO" id="GO:0005634">
    <property type="term" value="C:nucleus"/>
    <property type="evidence" value="ECO:0007669"/>
    <property type="project" value="UniProtKB-SubCell"/>
</dbReference>
<comment type="caution">
    <text evidence="6">The sequence shown here is derived from an EMBL/GenBank/DDBJ whole genome shotgun (WGS) entry which is preliminary data.</text>
</comment>
<keyword evidence="7" id="KW-1185">Reference proteome</keyword>
<keyword evidence="3" id="KW-0804">Transcription</keyword>
<sequence length="533" mass="60540">MLDDNEFNKNHNNLSHNSKVEWNLSLMKKVVATTIVSSTNFDRAQDSSILVLSEIASQYTKLICKLSKLHAEQAGRTELSLSDLTVLSDLGLLNLDSLNLFLKDIKRNTRNRPTQKSKITNSENFNLPYEFQYSQDEPSQLDGIVPFANSMYEFQHQFSEPEFLQDENQYPEQSWFDTLKDTLNKKTTTETVHEALFENMKISEIESDIEMSTLIKKTAENTRLLSTQEIHSKNKLEQSLIDTSINEDDDLSIDKNEYQKESPLDMFTTPRSSFNEMGISIDDLDFKRISEESKIESYGIPIIKHIEVVIQKPDRPELPIENSTKINNGLPTMSPTVERKKKYFENFSFFGQIDNMGIEIGKPNPIKSSKLIESKNDFILNLANINNTNQSSTPNNMTNTPIMLDSQVERGLVEVELDDLLLPEPTLFLNKSHMSNQNYLGKISRLWIDSTYNKSNLMSLMANCEVSNDIGQGQSTGAAAKDNESNLEPTISISELSNYLKRSPYAGGLAQNGVQQTYDRINAIVSNVFNNEN</sequence>
<name>A0A2T9Z460_9FUNG</name>
<organism evidence="6 7">
    <name type="scientific">Furculomyces boomerangus</name>
    <dbReference type="NCBI Taxonomy" id="61424"/>
    <lineage>
        <taxon>Eukaryota</taxon>
        <taxon>Fungi</taxon>
        <taxon>Fungi incertae sedis</taxon>
        <taxon>Zoopagomycota</taxon>
        <taxon>Kickxellomycotina</taxon>
        <taxon>Harpellomycetes</taxon>
        <taxon>Harpellales</taxon>
        <taxon>Harpellaceae</taxon>
        <taxon>Furculomyces</taxon>
    </lineage>
</organism>
<feature type="domain" description="Bromodomain associated" evidence="5">
    <location>
        <begin position="26"/>
        <end position="94"/>
    </location>
</feature>
<keyword evidence="4" id="KW-0539">Nucleus</keyword>
<dbReference type="GO" id="GO:0046982">
    <property type="term" value="F:protein heterodimerization activity"/>
    <property type="evidence" value="ECO:0007669"/>
    <property type="project" value="InterPro"/>
</dbReference>
<dbReference type="InterPro" id="IPR009072">
    <property type="entry name" value="Histone-fold"/>
</dbReference>
<proteinExistence type="predicted"/>
<accession>A0A2T9Z460</accession>
<dbReference type="AlphaFoldDB" id="A0A2T9Z460"/>
<evidence type="ECO:0000256" key="2">
    <source>
        <dbReference type="ARBA" id="ARBA00023015"/>
    </source>
</evidence>
<dbReference type="OrthoDB" id="5561920at2759"/>
<evidence type="ECO:0000313" key="7">
    <source>
        <dbReference type="Proteomes" id="UP000245699"/>
    </source>
</evidence>
<evidence type="ECO:0000313" key="6">
    <source>
        <dbReference type="EMBL" id="PVU99326.1"/>
    </source>
</evidence>
<evidence type="ECO:0000256" key="1">
    <source>
        <dbReference type="ARBA" id="ARBA00004123"/>
    </source>
</evidence>
<gene>
    <name evidence="6" type="ORF">BB559_000803</name>
</gene>
<comment type="subcellular location">
    <subcellularLocation>
        <location evidence="1">Nucleus</location>
    </subcellularLocation>
</comment>
<protein>
    <recommendedName>
        <fullName evidence="5">Bromodomain associated domain-containing protein</fullName>
    </recommendedName>
</protein>
<reference evidence="6 7" key="1">
    <citation type="journal article" date="2018" name="MBio">
        <title>Comparative Genomics Reveals the Core Gene Toolbox for the Fungus-Insect Symbiosis.</title>
        <authorList>
            <person name="Wang Y."/>
            <person name="Stata M."/>
            <person name="Wang W."/>
            <person name="Stajich J.E."/>
            <person name="White M.M."/>
            <person name="Moncalvo J.M."/>
        </authorList>
    </citation>
    <scope>NUCLEOTIDE SEQUENCE [LARGE SCALE GENOMIC DNA]</scope>
    <source>
        <strain evidence="6 7">AUS-77-4</strain>
    </source>
</reference>
<dbReference type="EMBL" id="MBFT01000042">
    <property type="protein sequence ID" value="PVU99326.1"/>
    <property type="molecule type" value="Genomic_DNA"/>
</dbReference>
<evidence type="ECO:0000256" key="4">
    <source>
        <dbReference type="ARBA" id="ARBA00023242"/>
    </source>
</evidence>
<dbReference type="Proteomes" id="UP000245699">
    <property type="component" value="Unassembled WGS sequence"/>
</dbReference>